<sequence>MRIGRVKVEDLYATIDWCLRKDFPLDFDSRCLYTACAIHSVLKNEGIPSIIVGGDAVAFTVSVDGSQASVEGFAGAKQGEPSHYWVETSDLLLDPNVSYLPERSRIKRVPMPMVAWERKQPLPQSLQYREQIRHDENVEFRFTEDIAARMDSFVNICIKRFKSKVGKKRLSGFIISSPESIKQHASNGNKWALSALRFQKMQSVPTI</sequence>
<proteinExistence type="predicted"/>
<evidence type="ECO:0000313" key="1">
    <source>
        <dbReference type="EMBL" id="HAW75875.1"/>
    </source>
</evidence>
<comment type="caution">
    <text evidence="1">The sequence shown here is derived from an EMBL/GenBank/DDBJ whole genome shotgun (WGS) entry which is preliminary data.</text>
</comment>
<accession>A0A350P3K8</accession>
<dbReference type="AlphaFoldDB" id="A0A350P3K8"/>
<organism evidence="1 2">
    <name type="scientific">Alteromonas australica</name>
    <dbReference type="NCBI Taxonomy" id="589873"/>
    <lineage>
        <taxon>Bacteria</taxon>
        <taxon>Pseudomonadati</taxon>
        <taxon>Pseudomonadota</taxon>
        <taxon>Gammaproteobacteria</taxon>
        <taxon>Alteromonadales</taxon>
        <taxon>Alteromonadaceae</taxon>
        <taxon>Alteromonas/Salinimonas group</taxon>
        <taxon>Alteromonas</taxon>
    </lineage>
</organism>
<dbReference type="Proteomes" id="UP000263517">
    <property type="component" value="Unassembled WGS sequence"/>
</dbReference>
<reference evidence="1 2" key="1">
    <citation type="journal article" date="2018" name="Nat. Biotechnol.">
        <title>A standardized bacterial taxonomy based on genome phylogeny substantially revises the tree of life.</title>
        <authorList>
            <person name="Parks D.H."/>
            <person name="Chuvochina M."/>
            <person name="Waite D.W."/>
            <person name="Rinke C."/>
            <person name="Skarshewski A."/>
            <person name="Chaumeil P.A."/>
            <person name="Hugenholtz P."/>
        </authorList>
    </citation>
    <scope>NUCLEOTIDE SEQUENCE [LARGE SCALE GENOMIC DNA]</scope>
    <source>
        <strain evidence="1">UBA11978</strain>
    </source>
</reference>
<dbReference type="RefSeq" id="WP_272965091.1">
    <property type="nucleotide sequence ID" value="NZ_CALBIY010000025.1"/>
</dbReference>
<name>A0A350P3K8_9ALTE</name>
<protein>
    <submittedName>
        <fullName evidence="1">Uncharacterized protein</fullName>
    </submittedName>
</protein>
<evidence type="ECO:0000313" key="2">
    <source>
        <dbReference type="Proteomes" id="UP000263517"/>
    </source>
</evidence>
<dbReference type="EMBL" id="DNAN01000318">
    <property type="protein sequence ID" value="HAW75875.1"/>
    <property type="molecule type" value="Genomic_DNA"/>
</dbReference>
<gene>
    <name evidence="1" type="ORF">DCW74_09095</name>
</gene>